<keyword evidence="3" id="KW-1185">Reference proteome</keyword>
<keyword evidence="1" id="KW-0732">Signal</keyword>
<feature type="signal peptide" evidence="1">
    <location>
        <begin position="1"/>
        <end position="19"/>
    </location>
</feature>
<feature type="chain" id="PRO_5024917287" evidence="1">
    <location>
        <begin position="20"/>
        <end position="114"/>
    </location>
</feature>
<accession>A0A5N5WIH6</accession>
<sequence>MKVSISFGVLALCASSAMAAYCDDHDYYCGWNLLDKGDYQREINDALRGAGTDSPTEHQVKESLFYCRDDAVNGVGFERTCTKCNNGGSGSDYCDDVGPLAPALFTATVRTCSL</sequence>
<gene>
    <name evidence="2" type="ORF">BDV29DRAFT_162510</name>
</gene>
<evidence type="ECO:0000313" key="3">
    <source>
        <dbReference type="Proteomes" id="UP000326565"/>
    </source>
</evidence>
<proteinExistence type="predicted"/>
<organism evidence="2 3">
    <name type="scientific">Aspergillus leporis</name>
    <dbReference type="NCBI Taxonomy" id="41062"/>
    <lineage>
        <taxon>Eukaryota</taxon>
        <taxon>Fungi</taxon>
        <taxon>Dikarya</taxon>
        <taxon>Ascomycota</taxon>
        <taxon>Pezizomycotina</taxon>
        <taxon>Eurotiomycetes</taxon>
        <taxon>Eurotiomycetidae</taxon>
        <taxon>Eurotiales</taxon>
        <taxon>Aspergillaceae</taxon>
        <taxon>Aspergillus</taxon>
        <taxon>Aspergillus subgen. Circumdati</taxon>
    </lineage>
</organism>
<reference evidence="2 3" key="1">
    <citation type="submission" date="2019-04" db="EMBL/GenBank/DDBJ databases">
        <title>Friends and foes A comparative genomics study of 23 Aspergillus species from section Flavi.</title>
        <authorList>
            <consortium name="DOE Joint Genome Institute"/>
            <person name="Kjaerbolling I."/>
            <person name="Vesth T."/>
            <person name="Frisvad J.C."/>
            <person name="Nybo J.L."/>
            <person name="Theobald S."/>
            <person name="Kildgaard S."/>
            <person name="Isbrandt T."/>
            <person name="Kuo A."/>
            <person name="Sato A."/>
            <person name="Lyhne E.K."/>
            <person name="Kogle M.E."/>
            <person name="Wiebenga A."/>
            <person name="Kun R.S."/>
            <person name="Lubbers R.J."/>
            <person name="Makela M.R."/>
            <person name="Barry K."/>
            <person name="Chovatia M."/>
            <person name="Clum A."/>
            <person name="Daum C."/>
            <person name="Haridas S."/>
            <person name="He G."/>
            <person name="LaButti K."/>
            <person name="Lipzen A."/>
            <person name="Mondo S."/>
            <person name="Riley R."/>
            <person name="Salamov A."/>
            <person name="Simmons B.A."/>
            <person name="Magnuson J.K."/>
            <person name="Henrissat B."/>
            <person name="Mortensen U.H."/>
            <person name="Larsen T.O."/>
            <person name="Devries R.P."/>
            <person name="Grigoriev I.V."/>
            <person name="Machida M."/>
            <person name="Baker S.E."/>
            <person name="Andersen M.R."/>
        </authorList>
    </citation>
    <scope>NUCLEOTIDE SEQUENCE [LARGE SCALE GENOMIC DNA]</scope>
    <source>
        <strain evidence="2 3">CBS 151.66</strain>
    </source>
</reference>
<name>A0A5N5WIH6_9EURO</name>
<dbReference type="Proteomes" id="UP000326565">
    <property type="component" value="Unassembled WGS sequence"/>
</dbReference>
<protein>
    <submittedName>
        <fullName evidence="2">Uncharacterized protein</fullName>
    </submittedName>
</protein>
<evidence type="ECO:0000313" key="2">
    <source>
        <dbReference type="EMBL" id="KAB8068288.1"/>
    </source>
</evidence>
<dbReference type="EMBL" id="ML732402">
    <property type="protein sequence ID" value="KAB8068288.1"/>
    <property type="molecule type" value="Genomic_DNA"/>
</dbReference>
<dbReference type="OrthoDB" id="4186099at2759"/>
<dbReference type="AlphaFoldDB" id="A0A5N5WIH6"/>
<evidence type="ECO:0000256" key="1">
    <source>
        <dbReference type="SAM" id="SignalP"/>
    </source>
</evidence>